<dbReference type="Pfam" id="PF00392">
    <property type="entry name" value="GntR"/>
    <property type="match status" value="1"/>
</dbReference>
<keyword evidence="1" id="KW-0805">Transcription regulation</keyword>
<dbReference type="EMBL" id="JBEZVE010000034">
    <property type="protein sequence ID" value="MEU3786958.1"/>
    <property type="molecule type" value="Genomic_DNA"/>
</dbReference>
<dbReference type="InterPro" id="IPR036388">
    <property type="entry name" value="WH-like_DNA-bd_sf"/>
</dbReference>
<comment type="caution">
    <text evidence="6">The sequence shown here is derived from an EMBL/GenBank/DDBJ whole genome shotgun (WGS) entry which is preliminary data.</text>
</comment>
<gene>
    <name evidence="6" type="ORF">AB0E89_41615</name>
</gene>
<reference evidence="6 7" key="1">
    <citation type="submission" date="2024-06" db="EMBL/GenBank/DDBJ databases">
        <title>The Natural Products Discovery Center: Release of the First 8490 Sequenced Strains for Exploring Actinobacteria Biosynthetic Diversity.</title>
        <authorList>
            <person name="Kalkreuter E."/>
            <person name="Kautsar S.A."/>
            <person name="Yang D."/>
            <person name="Bader C.D."/>
            <person name="Teijaro C.N."/>
            <person name="Fluegel L."/>
            <person name="Davis C.M."/>
            <person name="Simpson J.R."/>
            <person name="Lauterbach L."/>
            <person name="Steele A.D."/>
            <person name="Gui C."/>
            <person name="Meng S."/>
            <person name="Li G."/>
            <person name="Viehrig K."/>
            <person name="Ye F."/>
            <person name="Su P."/>
            <person name="Kiefer A.F."/>
            <person name="Nichols A."/>
            <person name="Cepeda A.J."/>
            <person name="Yan W."/>
            <person name="Fan B."/>
            <person name="Jiang Y."/>
            <person name="Adhikari A."/>
            <person name="Zheng C.-J."/>
            <person name="Schuster L."/>
            <person name="Cowan T.M."/>
            <person name="Smanski M.J."/>
            <person name="Chevrette M.G."/>
            <person name="De Carvalho L.P.S."/>
            <person name="Shen B."/>
        </authorList>
    </citation>
    <scope>NUCLEOTIDE SEQUENCE [LARGE SCALE GENOMIC DNA]</scope>
    <source>
        <strain evidence="6 7">NPDC033843</strain>
    </source>
</reference>
<sequence length="146" mass="15207">MTGVVVARRGRRPAGSGVPLTFEVIAETLRERIRSGGLRPGDALPTQAVLMREFGAASLTVQKAMALLKQDGWAVSHPGKGAFVAHHDHAADDADDLDGPEATAPANGTTARVEALERALAEAVQQIADLRGRVEALETGSGGRGH</sequence>
<evidence type="ECO:0000259" key="5">
    <source>
        <dbReference type="PROSITE" id="PS50949"/>
    </source>
</evidence>
<dbReference type="SUPFAM" id="SSF46785">
    <property type="entry name" value="Winged helix' DNA-binding domain"/>
    <property type="match status" value="1"/>
</dbReference>
<feature type="coiled-coil region" evidence="4">
    <location>
        <begin position="106"/>
        <end position="140"/>
    </location>
</feature>
<evidence type="ECO:0000256" key="3">
    <source>
        <dbReference type="ARBA" id="ARBA00023163"/>
    </source>
</evidence>
<dbReference type="RefSeq" id="WP_334577154.1">
    <property type="nucleotide sequence ID" value="NZ_JBEZVE010000034.1"/>
</dbReference>
<dbReference type="SMART" id="SM00345">
    <property type="entry name" value="HTH_GNTR"/>
    <property type="match status" value="1"/>
</dbReference>
<keyword evidence="2" id="KW-0238">DNA-binding</keyword>
<dbReference type="PANTHER" id="PTHR44846">
    <property type="entry name" value="MANNOSYL-D-GLYCERATE TRANSPORT/METABOLISM SYSTEM REPRESSOR MNGR-RELATED"/>
    <property type="match status" value="1"/>
</dbReference>
<feature type="domain" description="HTH gntR-type" evidence="5">
    <location>
        <begin position="19"/>
        <end position="87"/>
    </location>
</feature>
<evidence type="ECO:0000256" key="1">
    <source>
        <dbReference type="ARBA" id="ARBA00023015"/>
    </source>
</evidence>
<evidence type="ECO:0000313" key="7">
    <source>
        <dbReference type="Proteomes" id="UP001550739"/>
    </source>
</evidence>
<dbReference type="PANTHER" id="PTHR44846:SF1">
    <property type="entry name" value="MANNOSYL-D-GLYCERATE TRANSPORT_METABOLISM SYSTEM REPRESSOR MNGR-RELATED"/>
    <property type="match status" value="1"/>
</dbReference>
<name>A0ABV2ZWL6_9ACTN</name>
<dbReference type="InterPro" id="IPR050679">
    <property type="entry name" value="Bact_HTH_transcr_reg"/>
</dbReference>
<evidence type="ECO:0000256" key="2">
    <source>
        <dbReference type="ARBA" id="ARBA00023125"/>
    </source>
</evidence>
<proteinExistence type="predicted"/>
<evidence type="ECO:0000313" key="6">
    <source>
        <dbReference type="EMBL" id="MEU3786958.1"/>
    </source>
</evidence>
<organism evidence="6 7">
    <name type="scientific">Streptomyces sp. 900129855</name>
    <dbReference type="NCBI Taxonomy" id="3155129"/>
    <lineage>
        <taxon>Bacteria</taxon>
        <taxon>Bacillati</taxon>
        <taxon>Actinomycetota</taxon>
        <taxon>Actinomycetes</taxon>
        <taxon>Kitasatosporales</taxon>
        <taxon>Streptomycetaceae</taxon>
        <taxon>Streptomyces</taxon>
    </lineage>
</organism>
<dbReference type="InterPro" id="IPR000524">
    <property type="entry name" value="Tscrpt_reg_HTH_GntR"/>
</dbReference>
<dbReference type="Proteomes" id="UP001550739">
    <property type="component" value="Unassembled WGS sequence"/>
</dbReference>
<dbReference type="CDD" id="cd07377">
    <property type="entry name" value="WHTH_GntR"/>
    <property type="match status" value="1"/>
</dbReference>
<protein>
    <submittedName>
        <fullName evidence="6">Winged helix-turn-helix domain-containing protein</fullName>
    </submittedName>
</protein>
<keyword evidence="7" id="KW-1185">Reference proteome</keyword>
<dbReference type="InterPro" id="IPR036390">
    <property type="entry name" value="WH_DNA-bd_sf"/>
</dbReference>
<dbReference type="PROSITE" id="PS50949">
    <property type="entry name" value="HTH_GNTR"/>
    <property type="match status" value="1"/>
</dbReference>
<accession>A0ABV2ZWL6</accession>
<keyword evidence="4" id="KW-0175">Coiled coil</keyword>
<dbReference type="Gene3D" id="1.10.10.10">
    <property type="entry name" value="Winged helix-like DNA-binding domain superfamily/Winged helix DNA-binding domain"/>
    <property type="match status" value="1"/>
</dbReference>
<evidence type="ECO:0000256" key="4">
    <source>
        <dbReference type="SAM" id="Coils"/>
    </source>
</evidence>
<keyword evidence="3" id="KW-0804">Transcription</keyword>